<accession>A0AAI9XRL2</accession>
<comment type="caution">
    <text evidence="2">The sequence shown here is derived from an EMBL/GenBank/DDBJ whole genome shotgun (WGS) entry which is preliminary data.</text>
</comment>
<organism evidence="2 3">
    <name type="scientific">Colletotrichum melonis</name>
    <dbReference type="NCBI Taxonomy" id="1209925"/>
    <lineage>
        <taxon>Eukaryota</taxon>
        <taxon>Fungi</taxon>
        <taxon>Dikarya</taxon>
        <taxon>Ascomycota</taxon>
        <taxon>Pezizomycotina</taxon>
        <taxon>Sordariomycetes</taxon>
        <taxon>Hypocreomycetidae</taxon>
        <taxon>Glomerellales</taxon>
        <taxon>Glomerellaceae</taxon>
        <taxon>Colletotrichum</taxon>
        <taxon>Colletotrichum acutatum species complex</taxon>
    </lineage>
</organism>
<name>A0AAI9XRL2_9PEZI</name>
<gene>
    <name evidence="2" type="ORF">CMEL01_14793</name>
</gene>
<protein>
    <submittedName>
        <fullName evidence="2">Uncharacterized protein</fullName>
    </submittedName>
</protein>
<evidence type="ECO:0000313" key="2">
    <source>
        <dbReference type="EMBL" id="KAK1461157.1"/>
    </source>
</evidence>
<feature type="compositionally biased region" description="Basic and acidic residues" evidence="1">
    <location>
        <begin position="55"/>
        <end position="69"/>
    </location>
</feature>
<dbReference type="EMBL" id="MLGG01000011">
    <property type="protein sequence ID" value="KAK1461157.1"/>
    <property type="molecule type" value="Genomic_DNA"/>
</dbReference>
<evidence type="ECO:0000313" key="3">
    <source>
        <dbReference type="Proteomes" id="UP001239795"/>
    </source>
</evidence>
<proteinExistence type="predicted"/>
<dbReference type="Proteomes" id="UP001239795">
    <property type="component" value="Unassembled WGS sequence"/>
</dbReference>
<keyword evidence="3" id="KW-1185">Reference proteome</keyword>
<dbReference type="AlphaFoldDB" id="A0AAI9XRL2"/>
<feature type="region of interest" description="Disordered" evidence="1">
    <location>
        <begin position="1"/>
        <end position="69"/>
    </location>
</feature>
<feature type="compositionally biased region" description="Polar residues" evidence="1">
    <location>
        <begin position="1"/>
        <end position="46"/>
    </location>
</feature>
<sequence length="69" mass="7630">MCQLSNLSSKMARTSPGGSNHHPQITLPAHTSITKSYSHENTNLLHSSIPPPLRGFDKHSDEKRHTSAR</sequence>
<reference evidence="2 3" key="1">
    <citation type="submission" date="2016-10" db="EMBL/GenBank/DDBJ databases">
        <title>The genome sequence of Colletotrichum fioriniae PJ7.</title>
        <authorList>
            <person name="Baroncelli R."/>
        </authorList>
    </citation>
    <scope>NUCLEOTIDE SEQUENCE [LARGE SCALE GENOMIC DNA]</scope>
    <source>
        <strain evidence="2">Col 31</strain>
    </source>
</reference>
<evidence type="ECO:0000256" key="1">
    <source>
        <dbReference type="SAM" id="MobiDB-lite"/>
    </source>
</evidence>